<evidence type="ECO:0000313" key="5">
    <source>
        <dbReference type="EMBL" id="KAK3673912.1"/>
    </source>
</evidence>
<dbReference type="GO" id="GO:0006146">
    <property type="term" value="P:adenine catabolic process"/>
    <property type="evidence" value="ECO:0007669"/>
    <property type="project" value="TreeGrafter"/>
</dbReference>
<evidence type="ECO:0000259" key="4">
    <source>
        <dbReference type="Pfam" id="PF00962"/>
    </source>
</evidence>
<dbReference type="InterPro" id="IPR032466">
    <property type="entry name" value="Metal_Hydrolase"/>
</dbReference>
<dbReference type="PANTHER" id="PTHR43114:SF7">
    <property type="entry name" value="ADENOSINE DEAMINASE DOMAIN-CONTAINING PROTEIN"/>
    <property type="match status" value="1"/>
</dbReference>
<dbReference type="GO" id="GO:0043103">
    <property type="term" value="P:hypoxanthine salvage"/>
    <property type="evidence" value="ECO:0007669"/>
    <property type="project" value="TreeGrafter"/>
</dbReference>
<dbReference type="GO" id="GO:0000034">
    <property type="term" value="F:adenine deaminase activity"/>
    <property type="evidence" value="ECO:0007669"/>
    <property type="project" value="TreeGrafter"/>
</dbReference>
<evidence type="ECO:0000256" key="2">
    <source>
        <dbReference type="ARBA" id="ARBA00022723"/>
    </source>
</evidence>
<dbReference type="Proteomes" id="UP001274830">
    <property type="component" value="Unassembled WGS sequence"/>
</dbReference>
<proteinExistence type="predicted"/>
<comment type="caution">
    <text evidence="5">The sequence shown here is derived from an EMBL/GenBank/DDBJ whole genome shotgun (WGS) entry which is preliminary data.</text>
</comment>
<comment type="cofactor">
    <cofactor evidence="1">
        <name>Zn(2+)</name>
        <dbReference type="ChEBI" id="CHEBI:29105"/>
    </cofactor>
</comment>
<dbReference type="GO" id="GO:0046872">
    <property type="term" value="F:metal ion binding"/>
    <property type="evidence" value="ECO:0007669"/>
    <property type="project" value="UniProtKB-KW"/>
</dbReference>
<dbReference type="InterPro" id="IPR006330">
    <property type="entry name" value="Ado/ade_deaminase"/>
</dbReference>
<dbReference type="Gene3D" id="3.20.20.140">
    <property type="entry name" value="Metal-dependent hydrolases"/>
    <property type="match status" value="1"/>
</dbReference>
<keyword evidence="3" id="KW-0378">Hydrolase</keyword>
<keyword evidence="2" id="KW-0479">Metal-binding</keyword>
<dbReference type="NCBIfam" id="TIGR01430">
    <property type="entry name" value="aden_deam"/>
    <property type="match status" value="1"/>
</dbReference>
<accession>A0AAE1C0B4</accession>
<protein>
    <recommendedName>
        <fullName evidence="4">Adenosine deaminase domain-containing protein</fullName>
    </recommendedName>
</protein>
<dbReference type="GO" id="GO:0005829">
    <property type="term" value="C:cytosol"/>
    <property type="evidence" value="ECO:0007669"/>
    <property type="project" value="TreeGrafter"/>
</dbReference>
<dbReference type="InterPro" id="IPR001365">
    <property type="entry name" value="A_deaminase_dom"/>
</dbReference>
<dbReference type="Pfam" id="PF00962">
    <property type="entry name" value="A_deaminase"/>
    <property type="match status" value="1"/>
</dbReference>
<keyword evidence="6" id="KW-1185">Reference proteome</keyword>
<evidence type="ECO:0000313" key="6">
    <source>
        <dbReference type="Proteomes" id="UP001274830"/>
    </source>
</evidence>
<organism evidence="5 6">
    <name type="scientific">Recurvomyces mirabilis</name>
    <dbReference type="NCBI Taxonomy" id="574656"/>
    <lineage>
        <taxon>Eukaryota</taxon>
        <taxon>Fungi</taxon>
        <taxon>Dikarya</taxon>
        <taxon>Ascomycota</taxon>
        <taxon>Pezizomycotina</taxon>
        <taxon>Dothideomycetes</taxon>
        <taxon>Dothideomycetidae</taxon>
        <taxon>Mycosphaerellales</taxon>
        <taxon>Teratosphaeriaceae</taxon>
        <taxon>Recurvomyces</taxon>
    </lineage>
</organism>
<reference evidence="5" key="1">
    <citation type="submission" date="2023-07" db="EMBL/GenBank/DDBJ databases">
        <title>Black Yeasts Isolated from many extreme environments.</title>
        <authorList>
            <person name="Coleine C."/>
            <person name="Stajich J.E."/>
            <person name="Selbmann L."/>
        </authorList>
    </citation>
    <scope>NUCLEOTIDE SEQUENCE</scope>
    <source>
        <strain evidence="5">CCFEE 5485</strain>
    </source>
</reference>
<dbReference type="EMBL" id="JAUTXT010000022">
    <property type="protein sequence ID" value="KAK3673912.1"/>
    <property type="molecule type" value="Genomic_DNA"/>
</dbReference>
<feature type="domain" description="Adenosine deaminase" evidence="4">
    <location>
        <begin position="38"/>
        <end position="381"/>
    </location>
</feature>
<sequence length="393" mass="44807">MGSSIQSVAVKGALPWDTREALRQELFADENAFMRALPKVELHVHLEGTLTPELRWKLAQRNGMTLGLERTGVTYTSLEQLKASYAGAQIRPGHEFDNEEEKFTFFEAYYGGFEVLKTKQDFYDLAMNYFNRVAAINVRYCEVFFDPQGHTNRGVSWDAMMGGLRDAQAVAGRDLNLYCQWIMCFMRDLSPESAMEHYEASLPYHDIIIGIGLDSDEHLRPPALFADLYKRARQDGLFLTCHCDVATDNTHEHIRQVVLDIGGNGVDRIDHGLNATEKPELMELIQDRGIGMTVCPWSYLRHQPVDEVIPRIRALHDAGIKIAVASDDPAYMEDVWVAHNLLLVKKMCEFDDRDMVTLARNAIDMSWGKEEVKTRLLDELQMVVNEYLDALQI</sequence>
<evidence type="ECO:0000256" key="1">
    <source>
        <dbReference type="ARBA" id="ARBA00001947"/>
    </source>
</evidence>
<evidence type="ECO:0000256" key="3">
    <source>
        <dbReference type="ARBA" id="ARBA00022801"/>
    </source>
</evidence>
<dbReference type="SUPFAM" id="SSF51556">
    <property type="entry name" value="Metallo-dependent hydrolases"/>
    <property type="match status" value="1"/>
</dbReference>
<dbReference type="AlphaFoldDB" id="A0AAE1C0B4"/>
<dbReference type="PANTHER" id="PTHR43114">
    <property type="entry name" value="ADENINE DEAMINASE"/>
    <property type="match status" value="1"/>
</dbReference>
<gene>
    <name evidence="5" type="ORF">LTR78_006114</name>
</gene>
<name>A0AAE1C0B4_9PEZI</name>